<accession>A0A3D9SJ72</accession>
<gene>
    <name evidence="2" type="ORF">DFJ69_1418</name>
</gene>
<evidence type="ECO:0000256" key="1">
    <source>
        <dbReference type="SAM" id="Phobius"/>
    </source>
</evidence>
<organism evidence="2 3">
    <name type="scientific">Thermomonospora umbrina</name>
    <dbReference type="NCBI Taxonomy" id="111806"/>
    <lineage>
        <taxon>Bacteria</taxon>
        <taxon>Bacillati</taxon>
        <taxon>Actinomycetota</taxon>
        <taxon>Actinomycetes</taxon>
        <taxon>Streptosporangiales</taxon>
        <taxon>Thermomonosporaceae</taxon>
        <taxon>Thermomonospora</taxon>
    </lineage>
</organism>
<keyword evidence="1" id="KW-1133">Transmembrane helix</keyword>
<keyword evidence="1" id="KW-0812">Transmembrane</keyword>
<keyword evidence="3" id="KW-1185">Reference proteome</keyword>
<sequence length="331" mass="35951">MSTSLSLRPSRRPLLWVLPAIAVLAAAVVTMGDQVSLLLVVMGMAGASLSFFRLALLQAFGRTEANADGIANRLVLRTARVPWRELDRFLVMPTVFGATVKIVRIDGRRVTLAAPRSGLLGRDPEMAETLRALRVLAQANGGGNAAVEELSGKVARVFYVGLIAFAAWLGISQSAPWLEPWWPGRAEATSLPDPCAVAAPYAAQLVPGASPRKDRDRFPTKSMSCLWKDGPGHVELQLTYGLWGRDADVSATDRAWEDFVDSRDASYWEEAEPVRGVGDAAVHLKDGAQVRRLILRANMVIELRYHNIRDRPAGTALDGLSRAAVAHVRAD</sequence>
<dbReference type="OrthoDB" id="3480835at2"/>
<dbReference type="Proteomes" id="UP000256661">
    <property type="component" value="Unassembled WGS sequence"/>
</dbReference>
<dbReference type="RefSeq" id="WP_116021715.1">
    <property type="nucleotide sequence ID" value="NZ_QTTT01000001.1"/>
</dbReference>
<evidence type="ECO:0008006" key="4">
    <source>
        <dbReference type="Google" id="ProtNLM"/>
    </source>
</evidence>
<name>A0A3D9SJ72_9ACTN</name>
<evidence type="ECO:0000313" key="2">
    <source>
        <dbReference type="EMBL" id="REE95998.1"/>
    </source>
</evidence>
<reference evidence="2 3" key="1">
    <citation type="submission" date="2018-08" db="EMBL/GenBank/DDBJ databases">
        <title>Sequencing the genomes of 1000 actinobacteria strains.</title>
        <authorList>
            <person name="Klenk H.-P."/>
        </authorList>
    </citation>
    <scope>NUCLEOTIDE SEQUENCE [LARGE SCALE GENOMIC DNA]</scope>
    <source>
        <strain evidence="2 3">DSM 43927</strain>
    </source>
</reference>
<proteinExistence type="predicted"/>
<dbReference type="EMBL" id="QTTT01000001">
    <property type="protein sequence ID" value="REE95998.1"/>
    <property type="molecule type" value="Genomic_DNA"/>
</dbReference>
<feature type="transmembrane region" description="Helical" evidence="1">
    <location>
        <begin position="35"/>
        <end position="56"/>
    </location>
</feature>
<keyword evidence="1" id="KW-0472">Membrane</keyword>
<comment type="caution">
    <text evidence="2">The sequence shown here is derived from an EMBL/GenBank/DDBJ whole genome shotgun (WGS) entry which is preliminary data.</text>
</comment>
<protein>
    <recommendedName>
        <fullName evidence="4">PH (Pleckstrin Homology) domain-containing protein</fullName>
    </recommendedName>
</protein>
<evidence type="ECO:0000313" key="3">
    <source>
        <dbReference type="Proteomes" id="UP000256661"/>
    </source>
</evidence>
<dbReference type="AlphaFoldDB" id="A0A3D9SJ72"/>